<evidence type="ECO:0000313" key="4">
    <source>
        <dbReference type="Proteomes" id="UP000273977"/>
    </source>
</evidence>
<dbReference type="PANTHER" id="PTHR43542">
    <property type="entry name" value="METHYLTRANSFERASE"/>
    <property type="match status" value="1"/>
</dbReference>
<dbReference type="InterPro" id="IPR002052">
    <property type="entry name" value="DNA_methylase_N6_adenine_CS"/>
</dbReference>
<dbReference type="Gene3D" id="3.40.50.150">
    <property type="entry name" value="Vaccinia Virus protein VP39"/>
    <property type="match status" value="1"/>
</dbReference>
<dbReference type="PIRSF" id="PIRSF004553">
    <property type="entry name" value="CHP00095"/>
    <property type="match status" value="1"/>
</dbReference>
<evidence type="ECO:0000313" key="3">
    <source>
        <dbReference type="EMBL" id="RPA61310.1"/>
    </source>
</evidence>
<gene>
    <name evidence="3" type="primary">rsmD</name>
    <name evidence="3" type="ORF">EF384_02720</name>
</gene>
<dbReference type="CDD" id="cd02440">
    <property type="entry name" value="AdoMet_MTases"/>
    <property type="match status" value="1"/>
</dbReference>
<dbReference type="NCBIfam" id="TIGR00095">
    <property type="entry name" value="16S rRNA (guanine(966)-N(2))-methyltransferase RsmD"/>
    <property type="match status" value="1"/>
</dbReference>
<dbReference type="RefSeq" id="WP_123779454.1">
    <property type="nucleotide sequence ID" value="NZ_RKMG01000005.1"/>
</dbReference>
<dbReference type="Pfam" id="PF03602">
    <property type="entry name" value="Cons_hypoth95"/>
    <property type="match status" value="1"/>
</dbReference>
<name>A0A3N4GRP5_9LACT</name>
<dbReference type="OrthoDB" id="9803017at2"/>
<comment type="caution">
    <text evidence="3">The sequence shown here is derived from an EMBL/GenBank/DDBJ whole genome shotgun (WGS) entry which is preliminary data.</text>
</comment>
<proteinExistence type="predicted"/>
<dbReference type="PANTHER" id="PTHR43542:SF1">
    <property type="entry name" value="METHYLTRANSFERASE"/>
    <property type="match status" value="1"/>
</dbReference>
<dbReference type="SUPFAM" id="SSF53335">
    <property type="entry name" value="S-adenosyl-L-methionine-dependent methyltransferases"/>
    <property type="match status" value="1"/>
</dbReference>
<dbReference type="AlphaFoldDB" id="A0A3N4GRP5"/>
<dbReference type="Proteomes" id="UP000273977">
    <property type="component" value="Unassembled WGS sequence"/>
</dbReference>
<organism evidence="3 4">
    <name type="scientific">Aerococcus agrisoli</name>
    <dbReference type="NCBI Taxonomy" id="2487350"/>
    <lineage>
        <taxon>Bacteria</taxon>
        <taxon>Bacillati</taxon>
        <taxon>Bacillota</taxon>
        <taxon>Bacilli</taxon>
        <taxon>Lactobacillales</taxon>
        <taxon>Aerococcaceae</taxon>
        <taxon>Aerococcus</taxon>
    </lineage>
</organism>
<dbReference type="PROSITE" id="PS00092">
    <property type="entry name" value="N6_MTASE"/>
    <property type="match status" value="1"/>
</dbReference>
<keyword evidence="4" id="KW-1185">Reference proteome</keyword>
<dbReference type="EMBL" id="RKMG01000005">
    <property type="protein sequence ID" value="RPA61310.1"/>
    <property type="molecule type" value="Genomic_DNA"/>
</dbReference>
<keyword evidence="2 3" id="KW-0808">Transferase</keyword>
<dbReference type="GO" id="GO:0003676">
    <property type="term" value="F:nucleic acid binding"/>
    <property type="evidence" value="ECO:0007669"/>
    <property type="project" value="InterPro"/>
</dbReference>
<sequence>MRVIAGKYGKHRLKAVPGNNTRPTTDKIKESLFNIIGPYFDEDTRVLDFYAGSGALGIEAISRGAAEVYGFEKNRQAIATIKENVAAVGIEDQYTLKAGDNRKAIGQLRLEKPDLQFDLVFLDPPYKGQQLVDVIESFLADNWIAADGRLVCELSKEDVLPEAFGPLQVVKDVTYGITRLVIYRMEEEV</sequence>
<evidence type="ECO:0000256" key="2">
    <source>
        <dbReference type="ARBA" id="ARBA00022679"/>
    </source>
</evidence>
<keyword evidence="1 3" id="KW-0489">Methyltransferase</keyword>
<dbReference type="InterPro" id="IPR004398">
    <property type="entry name" value="RNA_MeTrfase_RsmD"/>
</dbReference>
<protein>
    <submittedName>
        <fullName evidence="3">16S rRNA (Guanine(966)-N(2))-methyltransferase RsmD</fullName>
        <ecNumber evidence="3">2.1.1.171</ecNumber>
    </submittedName>
</protein>
<dbReference type="EC" id="2.1.1.171" evidence="3"/>
<dbReference type="InterPro" id="IPR029063">
    <property type="entry name" value="SAM-dependent_MTases_sf"/>
</dbReference>
<accession>A0A3N4GRP5</accession>
<dbReference type="GO" id="GO:0052913">
    <property type="term" value="F:16S rRNA (guanine(966)-N(2))-methyltransferase activity"/>
    <property type="evidence" value="ECO:0007669"/>
    <property type="project" value="UniProtKB-EC"/>
</dbReference>
<reference evidence="3 4" key="1">
    <citation type="submission" date="2018-11" db="EMBL/GenBank/DDBJ databases">
        <title>Aerococcus sp. SJQ22, whole genome shotgun sequence.</title>
        <authorList>
            <person name="Sun L."/>
            <person name="Gao X."/>
            <person name="Chen W."/>
            <person name="Huang K."/>
        </authorList>
    </citation>
    <scope>NUCLEOTIDE SEQUENCE [LARGE SCALE GENOMIC DNA]</scope>
    <source>
        <strain evidence="3 4">SJQ22</strain>
    </source>
</reference>
<evidence type="ECO:0000256" key="1">
    <source>
        <dbReference type="ARBA" id="ARBA00022603"/>
    </source>
</evidence>